<keyword evidence="1" id="KW-1133">Transmembrane helix</keyword>
<evidence type="ECO:0000313" key="2">
    <source>
        <dbReference type="EMBL" id="RRT47959.1"/>
    </source>
</evidence>
<sequence length="139" mass="16347">MRRLDNLIHQLNPISEQVNVIKRNKLLYHKAFANRCNNLRTAEAEVDLLGDELDLLFGLLEKIYIALDHYSPVLQHYSGVINFLFEVTFIFFFLFCFILYCLNVVLFDTFEFFSLFTILCLQILLPKTTGKLVYCHNES</sequence>
<reference evidence="2 3" key="1">
    <citation type="journal article" date="2014" name="Agronomy (Basel)">
        <title>A Draft Genome Sequence for Ensete ventricosum, the Drought-Tolerant Tree Against Hunger.</title>
        <authorList>
            <person name="Harrison J."/>
            <person name="Moore K.A."/>
            <person name="Paszkiewicz K."/>
            <person name="Jones T."/>
            <person name="Grant M."/>
            <person name="Ambacheew D."/>
            <person name="Muzemil S."/>
            <person name="Studholme D.J."/>
        </authorList>
    </citation>
    <scope>NUCLEOTIDE SEQUENCE [LARGE SCALE GENOMIC DNA]</scope>
</reference>
<evidence type="ECO:0000313" key="3">
    <source>
        <dbReference type="Proteomes" id="UP000287651"/>
    </source>
</evidence>
<proteinExistence type="predicted"/>
<comment type="caution">
    <text evidence="2">The sequence shown here is derived from an EMBL/GenBank/DDBJ whole genome shotgun (WGS) entry which is preliminary data.</text>
</comment>
<evidence type="ECO:0000256" key="1">
    <source>
        <dbReference type="SAM" id="Phobius"/>
    </source>
</evidence>
<dbReference type="Proteomes" id="UP000287651">
    <property type="component" value="Unassembled WGS sequence"/>
</dbReference>
<feature type="transmembrane region" description="Helical" evidence="1">
    <location>
        <begin position="80"/>
        <end position="100"/>
    </location>
</feature>
<name>A0A426Y899_ENSVE</name>
<dbReference type="AlphaFoldDB" id="A0A426Y899"/>
<keyword evidence="1" id="KW-0812">Transmembrane</keyword>
<organism evidence="2 3">
    <name type="scientific">Ensete ventricosum</name>
    <name type="common">Abyssinian banana</name>
    <name type="synonym">Musa ensete</name>
    <dbReference type="NCBI Taxonomy" id="4639"/>
    <lineage>
        <taxon>Eukaryota</taxon>
        <taxon>Viridiplantae</taxon>
        <taxon>Streptophyta</taxon>
        <taxon>Embryophyta</taxon>
        <taxon>Tracheophyta</taxon>
        <taxon>Spermatophyta</taxon>
        <taxon>Magnoliopsida</taxon>
        <taxon>Liliopsida</taxon>
        <taxon>Zingiberales</taxon>
        <taxon>Musaceae</taxon>
        <taxon>Ensete</taxon>
    </lineage>
</organism>
<dbReference type="InterPro" id="IPR037490">
    <property type="entry name" value="WAP"/>
</dbReference>
<protein>
    <submittedName>
        <fullName evidence="2">Uncharacterized protein</fullName>
    </submittedName>
</protein>
<dbReference type="EMBL" id="AMZH03014249">
    <property type="protein sequence ID" value="RRT47959.1"/>
    <property type="molecule type" value="Genomic_DNA"/>
</dbReference>
<dbReference type="PANTHER" id="PTHR33883:SF7">
    <property type="entry name" value="OS04G0521600 PROTEIN"/>
    <property type="match status" value="1"/>
</dbReference>
<accession>A0A426Y899</accession>
<dbReference type="PANTHER" id="PTHR33883">
    <property type="entry name" value="WPP DOMAIN-ASSOCIATED PROTEIN"/>
    <property type="match status" value="1"/>
</dbReference>
<feature type="transmembrane region" description="Helical" evidence="1">
    <location>
        <begin position="106"/>
        <end position="125"/>
    </location>
</feature>
<keyword evidence="1" id="KW-0472">Membrane</keyword>
<gene>
    <name evidence="2" type="ORF">B296_00037335</name>
</gene>